<dbReference type="PANTHER" id="PTHR43861:SF1">
    <property type="entry name" value="TRANS-ACONITATE 2-METHYLTRANSFERASE"/>
    <property type="match status" value="1"/>
</dbReference>
<dbReference type="Proteomes" id="UP000217065">
    <property type="component" value="Unassembled WGS sequence"/>
</dbReference>
<feature type="domain" description="Methyltransferase" evidence="3">
    <location>
        <begin position="51"/>
        <end position="144"/>
    </location>
</feature>
<proteinExistence type="predicted"/>
<dbReference type="EMBL" id="NOKQ01000189">
    <property type="protein sequence ID" value="OZS78647.1"/>
    <property type="molecule type" value="Genomic_DNA"/>
</dbReference>
<reference evidence="4 5" key="1">
    <citation type="submission" date="2017-07" db="EMBL/GenBank/DDBJ databases">
        <title>Tetzosporium hominis gen.nov. sp.nov.</title>
        <authorList>
            <person name="Tetz G."/>
            <person name="Tetz V."/>
        </authorList>
    </citation>
    <scope>NUCLEOTIDE SEQUENCE [LARGE SCALE GENOMIC DNA]</scope>
    <source>
        <strain evidence="4 5">VT-49</strain>
    </source>
</reference>
<dbReference type="Gene3D" id="3.40.50.150">
    <property type="entry name" value="Vaccinia Virus protein VP39"/>
    <property type="match status" value="1"/>
</dbReference>
<keyword evidence="2 4" id="KW-0808">Transferase</keyword>
<gene>
    <name evidence="4" type="ORF">CF394_05005</name>
</gene>
<organism evidence="4 5">
    <name type="scientific">Tetzosporium hominis</name>
    <dbReference type="NCBI Taxonomy" id="2020506"/>
    <lineage>
        <taxon>Bacteria</taxon>
        <taxon>Bacillati</taxon>
        <taxon>Bacillota</taxon>
        <taxon>Bacilli</taxon>
        <taxon>Bacillales</taxon>
        <taxon>Caryophanaceae</taxon>
        <taxon>Tetzosporium</taxon>
    </lineage>
</organism>
<accession>A0A264W6J3</accession>
<sequence>MLSKQGFNLWADGYDQSVQLSEERNEYPFAGYKAILNAIYQEIRMSPGSSVLDIGIGTGVLTAKLAEHGHAITGIDFSESMLVHAKKRIPNGQFLQWDIHQGVPLSIPRAPFDAIVSTYTLHHLTDLAKFQLLKQVANYLKPDGVLYIGDTSFATRHSLEECRKKNLHHWDDDEYYFVYEEIERALSNEFIMEYTQASHCGGWYKIKLR</sequence>
<keyword evidence="1 4" id="KW-0489">Methyltransferase</keyword>
<evidence type="ECO:0000313" key="5">
    <source>
        <dbReference type="Proteomes" id="UP000217065"/>
    </source>
</evidence>
<dbReference type="PANTHER" id="PTHR43861">
    <property type="entry name" value="TRANS-ACONITATE 2-METHYLTRANSFERASE-RELATED"/>
    <property type="match status" value="1"/>
</dbReference>
<dbReference type="Pfam" id="PF13649">
    <property type="entry name" value="Methyltransf_25"/>
    <property type="match status" value="1"/>
</dbReference>
<keyword evidence="5" id="KW-1185">Reference proteome</keyword>
<dbReference type="GO" id="GO:0032259">
    <property type="term" value="P:methylation"/>
    <property type="evidence" value="ECO:0007669"/>
    <property type="project" value="UniProtKB-KW"/>
</dbReference>
<dbReference type="InterPro" id="IPR041698">
    <property type="entry name" value="Methyltransf_25"/>
</dbReference>
<comment type="caution">
    <text evidence="4">The sequence shown here is derived from an EMBL/GenBank/DDBJ whole genome shotgun (WGS) entry which is preliminary data.</text>
</comment>
<dbReference type="InterPro" id="IPR029063">
    <property type="entry name" value="SAM-dependent_MTases_sf"/>
</dbReference>
<dbReference type="OrthoDB" id="465705at2"/>
<evidence type="ECO:0000259" key="3">
    <source>
        <dbReference type="Pfam" id="PF13649"/>
    </source>
</evidence>
<evidence type="ECO:0000256" key="1">
    <source>
        <dbReference type="ARBA" id="ARBA00022603"/>
    </source>
</evidence>
<dbReference type="AlphaFoldDB" id="A0A264W6J3"/>
<dbReference type="RefSeq" id="WP_094942145.1">
    <property type="nucleotide sequence ID" value="NZ_NOKQ01000189.1"/>
</dbReference>
<dbReference type="GO" id="GO:0008168">
    <property type="term" value="F:methyltransferase activity"/>
    <property type="evidence" value="ECO:0007669"/>
    <property type="project" value="UniProtKB-KW"/>
</dbReference>
<evidence type="ECO:0000256" key="2">
    <source>
        <dbReference type="ARBA" id="ARBA00022679"/>
    </source>
</evidence>
<dbReference type="CDD" id="cd02440">
    <property type="entry name" value="AdoMet_MTases"/>
    <property type="match status" value="1"/>
</dbReference>
<dbReference type="SUPFAM" id="SSF53335">
    <property type="entry name" value="S-adenosyl-L-methionine-dependent methyltransferases"/>
    <property type="match status" value="1"/>
</dbReference>
<name>A0A264W6J3_9BACL</name>
<protein>
    <submittedName>
        <fullName evidence="4">SAM-dependent methyltransferase</fullName>
    </submittedName>
</protein>
<evidence type="ECO:0000313" key="4">
    <source>
        <dbReference type="EMBL" id="OZS78647.1"/>
    </source>
</evidence>